<keyword evidence="3" id="KW-1185">Reference proteome</keyword>
<proteinExistence type="predicted"/>
<feature type="compositionally biased region" description="Polar residues" evidence="1">
    <location>
        <begin position="43"/>
        <end position="56"/>
    </location>
</feature>
<protein>
    <submittedName>
        <fullName evidence="2">Uncharacterized protein</fullName>
    </submittedName>
</protein>
<dbReference type="GeneID" id="25322461"/>
<gene>
    <name evidence="2" type="ORF">PV05_00553</name>
</gene>
<accession>A0A0D2C5X7</accession>
<dbReference type="EMBL" id="KN847317">
    <property type="protein sequence ID" value="KIW60326.1"/>
    <property type="molecule type" value="Genomic_DNA"/>
</dbReference>
<feature type="compositionally biased region" description="Basic and acidic residues" evidence="1">
    <location>
        <begin position="57"/>
        <end position="67"/>
    </location>
</feature>
<dbReference type="RefSeq" id="XP_013320910.1">
    <property type="nucleotide sequence ID" value="XM_013465456.1"/>
</dbReference>
<sequence length="138" mass="15677">MTIFDCQIASDSEQFAVPEPVPEFSQCFLAWYDATTRSGNFGTHYTTVTSPSTPSERSSDMARDVRRSVHGERLKRSLRLWDATINEVKQDRKPPVRTRDLNTAIDEFADWFGPCNERAYTAIWAICFAVMLDISSTA</sequence>
<reference evidence="2 3" key="1">
    <citation type="submission" date="2015-01" db="EMBL/GenBank/DDBJ databases">
        <title>The Genome Sequence of Exophiala xenobiotica CBS118157.</title>
        <authorList>
            <consortium name="The Broad Institute Genomics Platform"/>
            <person name="Cuomo C."/>
            <person name="de Hoog S."/>
            <person name="Gorbushina A."/>
            <person name="Stielow B."/>
            <person name="Teixiera M."/>
            <person name="Abouelleil A."/>
            <person name="Chapman S.B."/>
            <person name="Priest M."/>
            <person name="Young S.K."/>
            <person name="Wortman J."/>
            <person name="Nusbaum C."/>
            <person name="Birren B."/>
        </authorList>
    </citation>
    <scope>NUCLEOTIDE SEQUENCE [LARGE SCALE GENOMIC DNA]</scope>
    <source>
        <strain evidence="2 3">CBS 118157</strain>
    </source>
</reference>
<evidence type="ECO:0000313" key="2">
    <source>
        <dbReference type="EMBL" id="KIW60326.1"/>
    </source>
</evidence>
<feature type="region of interest" description="Disordered" evidence="1">
    <location>
        <begin position="43"/>
        <end position="67"/>
    </location>
</feature>
<organism evidence="2 3">
    <name type="scientific">Exophiala xenobiotica</name>
    <dbReference type="NCBI Taxonomy" id="348802"/>
    <lineage>
        <taxon>Eukaryota</taxon>
        <taxon>Fungi</taxon>
        <taxon>Dikarya</taxon>
        <taxon>Ascomycota</taxon>
        <taxon>Pezizomycotina</taxon>
        <taxon>Eurotiomycetes</taxon>
        <taxon>Chaetothyriomycetidae</taxon>
        <taxon>Chaetothyriales</taxon>
        <taxon>Herpotrichiellaceae</taxon>
        <taxon>Exophiala</taxon>
    </lineage>
</organism>
<dbReference type="HOGENOM" id="CLU_1855304_0_0_1"/>
<evidence type="ECO:0000256" key="1">
    <source>
        <dbReference type="SAM" id="MobiDB-lite"/>
    </source>
</evidence>
<evidence type="ECO:0000313" key="3">
    <source>
        <dbReference type="Proteomes" id="UP000054342"/>
    </source>
</evidence>
<name>A0A0D2C5X7_9EURO</name>
<dbReference type="AlphaFoldDB" id="A0A0D2C5X7"/>
<dbReference type="Proteomes" id="UP000054342">
    <property type="component" value="Unassembled WGS sequence"/>
</dbReference>